<name>A0ABR2HTL9_9EUKA</name>
<feature type="region of interest" description="Disordered" evidence="1">
    <location>
        <begin position="1"/>
        <end position="23"/>
    </location>
</feature>
<evidence type="ECO:0000313" key="3">
    <source>
        <dbReference type="Proteomes" id="UP001470230"/>
    </source>
</evidence>
<keyword evidence="3" id="KW-1185">Reference proteome</keyword>
<accession>A0ABR2HTL9</accession>
<proteinExistence type="predicted"/>
<evidence type="ECO:0000313" key="2">
    <source>
        <dbReference type="EMBL" id="KAK8852468.1"/>
    </source>
</evidence>
<gene>
    <name evidence="2" type="ORF">M9Y10_017444</name>
</gene>
<comment type="caution">
    <text evidence="2">The sequence shown here is derived from an EMBL/GenBank/DDBJ whole genome shotgun (WGS) entry which is preliminary data.</text>
</comment>
<sequence>MSHCIDHLQRKLAKEHSDNKKNLTKIKKLEKDLEEARKDKLEILKPSQIAQYSKVKRIGHSQTAEVYQVNREEIFVLKIIDTKSFRKEEADKQTEE</sequence>
<protein>
    <submittedName>
        <fullName evidence="2">Uncharacterized protein</fullName>
    </submittedName>
</protein>
<dbReference type="EMBL" id="JAPFFF010000023">
    <property type="protein sequence ID" value="KAK8852468.1"/>
    <property type="molecule type" value="Genomic_DNA"/>
</dbReference>
<organism evidence="2 3">
    <name type="scientific">Tritrichomonas musculus</name>
    <dbReference type="NCBI Taxonomy" id="1915356"/>
    <lineage>
        <taxon>Eukaryota</taxon>
        <taxon>Metamonada</taxon>
        <taxon>Parabasalia</taxon>
        <taxon>Tritrichomonadida</taxon>
        <taxon>Tritrichomonadidae</taxon>
        <taxon>Tritrichomonas</taxon>
    </lineage>
</organism>
<evidence type="ECO:0000256" key="1">
    <source>
        <dbReference type="SAM" id="MobiDB-lite"/>
    </source>
</evidence>
<reference evidence="2 3" key="1">
    <citation type="submission" date="2024-04" db="EMBL/GenBank/DDBJ databases">
        <title>Tritrichomonas musculus Genome.</title>
        <authorList>
            <person name="Alves-Ferreira E."/>
            <person name="Grigg M."/>
            <person name="Lorenzi H."/>
            <person name="Galac M."/>
        </authorList>
    </citation>
    <scope>NUCLEOTIDE SEQUENCE [LARGE SCALE GENOMIC DNA]</scope>
    <source>
        <strain evidence="2 3">EAF2021</strain>
    </source>
</reference>
<dbReference type="Proteomes" id="UP001470230">
    <property type="component" value="Unassembled WGS sequence"/>
</dbReference>